<dbReference type="KEGG" id="vff:VITFI_CDS2091"/>
<evidence type="ECO:0000313" key="1">
    <source>
        <dbReference type="EMBL" id="ASM77869.1"/>
    </source>
</evidence>
<evidence type="ECO:0000313" key="2">
    <source>
        <dbReference type="Proteomes" id="UP000199729"/>
    </source>
</evidence>
<dbReference type="EMBL" id="CP022423">
    <property type="protein sequence ID" value="ASM77869.1"/>
    <property type="molecule type" value="Genomic_DNA"/>
</dbReference>
<accession>A0A221KFZ1</accession>
<dbReference type="AlphaFoldDB" id="A0A221KFZ1"/>
<keyword evidence="2" id="KW-1185">Reference proteome</keyword>
<proteinExistence type="predicted"/>
<name>A0A221KFZ1_VITFI</name>
<gene>
    <name evidence="1" type="ORF">VITFI_CDS2091</name>
</gene>
<reference evidence="1 2" key="1">
    <citation type="submission" date="2017-07" db="EMBL/GenBank/DDBJ databases">
        <title>Complete Genome Sequence of the cosmetic ferment Vitreoscilla filiformis (ATCC15551).</title>
        <authorList>
            <person name="Contreras S."/>
            <person name="Sagory-Zalkind P."/>
            <person name="Blanquart H."/>
            <person name="Iltis A."/>
            <person name="Morand S.C."/>
        </authorList>
    </citation>
    <scope>NUCLEOTIDE SEQUENCE [LARGE SCALE GENOMIC DNA]</scope>
    <source>
        <strain evidence="1 2">ATCC 15551</strain>
    </source>
</reference>
<sequence length="42" mass="4527">MQKTACAARYSAQRWLARAGVSLHLLPNDFPLVNKGSAVATL</sequence>
<organism evidence="1 2">
    <name type="scientific">Vitreoscilla filiformis</name>
    <dbReference type="NCBI Taxonomy" id="63"/>
    <lineage>
        <taxon>Bacteria</taxon>
        <taxon>Pseudomonadati</taxon>
        <taxon>Pseudomonadota</taxon>
        <taxon>Betaproteobacteria</taxon>
        <taxon>Neisseriales</taxon>
        <taxon>Neisseriaceae</taxon>
        <taxon>Vitreoscilla</taxon>
    </lineage>
</organism>
<protein>
    <submittedName>
        <fullName evidence="1">Uncharacterized protein</fullName>
    </submittedName>
</protein>
<dbReference type="Proteomes" id="UP000199729">
    <property type="component" value="Chromosome"/>
</dbReference>